<evidence type="ECO:0000313" key="4">
    <source>
        <dbReference type="Proteomes" id="UP000653454"/>
    </source>
</evidence>
<feature type="compositionally biased region" description="Polar residues" evidence="1">
    <location>
        <begin position="1353"/>
        <end position="1363"/>
    </location>
</feature>
<feature type="compositionally biased region" description="Basic and acidic residues" evidence="1">
    <location>
        <begin position="462"/>
        <end position="488"/>
    </location>
</feature>
<keyword evidence="2" id="KW-0732">Signal</keyword>
<feature type="region of interest" description="Disordered" evidence="1">
    <location>
        <begin position="636"/>
        <end position="659"/>
    </location>
</feature>
<feature type="compositionally biased region" description="Basic and acidic residues" evidence="1">
    <location>
        <begin position="1047"/>
        <end position="1063"/>
    </location>
</feature>
<feature type="compositionally biased region" description="Basic and acidic residues" evidence="1">
    <location>
        <begin position="1574"/>
        <end position="1584"/>
    </location>
</feature>
<feature type="compositionally biased region" description="Acidic residues" evidence="1">
    <location>
        <begin position="1084"/>
        <end position="1107"/>
    </location>
</feature>
<feature type="compositionally biased region" description="Acidic residues" evidence="1">
    <location>
        <begin position="489"/>
        <end position="514"/>
    </location>
</feature>
<gene>
    <name evidence="3" type="ORF">PLXY2_LOCUS8800</name>
</gene>
<feature type="compositionally biased region" description="Polar residues" evidence="1">
    <location>
        <begin position="1137"/>
        <end position="1164"/>
    </location>
</feature>
<reference evidence="3" key="1">
    <citation type="submission" date="2020-11" db="EMBL/GenBank/DDBJ databases">
        <authorList>
            <person name="Whiteford S."/>
        </authorList>
    </citation>
    <scope>NUCLEOTIDE SEQUENCE</scope>
</reference>
<feature type="compositionally biased region" description="Acidic residues" evidence="1">
    <location>
        <begin position="1165"/>
        <end position="1174"/>
    </location>
</feature>
<evidence type="ECO:0000256" key="1">
    <source>
        <dbReference type="SAM" id="MobiDB-lite"/>
    </source>
</evidence>
<feature type="chain" id="PRO_5035871224" evidence="2">
    <location>
        <begin position="22"/>
        <end position="1711"/>
    </location>
</feature>
<feature type="compositionally biased region" description="Acidic residues" evidence="1">
    <location>
        <begin position="1031"/>
        <end position="1046"/>
    </location>
</feature>
<feature type="compositionally biased region" description="Polar residues" evidence="1">
    <location>
        <begin position="1637"/>
        <end position="1656"/>
    </location>
</feature>
<name>A0A8S4FEH0_PLUXY</name>
<feature type="region of interest" description="Disordered" evidence="1">
    <location>
        <begin position="1569"/>
        <end position="1673"/>
    </location>
</feature>
<feature type="compositionally biased region" description="Basic and acidic residues" evidence="1">
    <location>
        <begin position="1072"/>
        <end position="1083"/>
    </location>
</feature>
<sequence length="1711" mass="198175">MISTAVTSVLLHWMCCELCAAVKVPVVWNDQSFNSDESSSADDFTVEQFKPENANFRAESSTQPVPIEYFQYTAKKPQFAVDVAAFHGVQSPEQHYRAHAVLPHTGIQKQNLGTHHLYDKNNALHRPLQEYKKQEIANQAVPFESSYEVFHPYKSEEPALIDIYKDPVLDKIRSDLKNSKDRLQNYEKNTGDASISKDEYLESPEDTDKKIFPHKNVPAQFEKHRPLRRPFYYQLSPRFNVGPHRLNQRFRHPLQQNYVKIRPAHYRPLHNHLSKLRQHHALKYDDEQNEYPQISPPENLREIPDGYDIFEKGKDKYYNIRNNVDESMNAAVTQNRPKNYENLELQADSNESQEGGLEFIPVKSYSQVRKTETTKHLPKSAALEEATSFDELKNAPRLKEAVKSTKAQTVYSEEGYEDSAYDHAGELKHASDHEGHGGYLKEKELSNGKYKIPSVINAHEDAGGFIHGDKTQHGKEWSDSDKDSQQEKEDYEDDDHDENIEADIYEDNPETETDDITREKRENVKIPEDIRDINDKINKTDIDFKVPEVNLNNTFLSADEILQLAKQKIVSNQMINTRLEDKYPYYFQNLNQINKNSPLKYAENLRFIPKKSEGGSEFYDSRNFFECSEVDEDVDPIPEKIKNNGTNNSNEDEINKSDDDTIVRKKRQADFDQNKQQPRLKGLGDKIDCFKAKYFGENPLDSPFFYEDKISDPDEITFPIINVFEDNPSKFMASKLINNHSLFNGTRNPKDSHTNVMKNKTKNYQKIKKSEQKEPINETSITSVLNDIQNIYIKPVFNISSFVNTLDTIRPNITKHNNSTLSAYQSDPLQIIRRTRDTRFFYEPYKIVRDNQGQDSKKTTTTSNISPLIKQLQSNNIIDKVVASAYMNKSHPRQNVSSLHYKDIGRNDRIKLQTNKTDPSLFIDVSLDSRRGEPRYEMKFKNHQPEYKQVNNETNMSINDYNSLLKEKRTHNTSFSTEKILPIKVTDRPFFDVSKFLPPITTHQPQASRFSRRVVRSTTPAVENNKNNSDEINDDSDEDEEEESEEEVSKENQNNKDYEESTPKHISRKHRELPVPEDNKENENENSDENNDSNDDNYDDDNDGSYEDEPKNTKVPIKKQTTRPSFSYVSKFVSAVDTPSSVTPSTFDTNYKNNTKTRTDQNADSSEEYEDDVENSTSPTNNTTKNITPTDEDNDKNYKYNEENNDKSNVNNRQRPFSYVSKFRSAIETPEPTPPMKIHRATTATITSHKQKTKATVAPAVSNEDYSEEYDDEEEEKNTQTPVITTTIRPIFRRKNKVKTTKNLPLNNDSESKLKLVTRFRNENRKYDNKSNKPLKEVEQPKYREKSSKSSHRTILTDSQSYGNGDDDLIKDEIDAMIGVKHNMEEYLPLYEIKMQRKKHNNQDHEKHGDNEEIEQDAEENQNHEIPLEQIVTTESTKVYRGRKKTKPIIKKKIIAVHKETPVNDAQNTTHFKQDINEEEIIKEYPSLKPRNNLESLDLYKQKNLAEEVNKLSDVEVFKENLGTNPKHGGNYRSEKLTELVDSEVNDGNESKMHGGNLKSFQEVAETSISEQDFNTKENDKLAINDRVPNSHRKRRQRGRKRQKITEDIIKTQNDSVDIEENTPTKPRHSIRRLPGNNRQNTDNSEPDVQSEMSSEIQREELKAKSKRSKSNRNKAADLLSSLAQAVPILTTTPVYILDPSKRMYYYVDSN</sequence>
<keyword evidence="4" id="KW-1185">Reference proteome</keyword>
<feature type="region of interest" description="Disordered" evidence="1">
    <location>
        <begin position="1320"/>
        <end position="1364"/>
    </location>
</feature>
<organism evidence="3 4">
    <name type="scientific">Plutella xylostella</name>
    <name type="common">Diamondback moth</name>
    <name type="synonym">Plutella maculipennis</name>
    <dbReference type="NCBI Taxonomy" id="51655"/>
    <lineage>
        <taxon>Eukaryota</taxon>
        <taxon>Metazoa</taxon>
        <taxon>Ecdysozoa</taxon>
        <taxon>Arthropoda</taxon>
        <taxon>Hexapoda</taxon>
        <taxon>Insecta</taxon>
        <taxon>Pterygota</taxon>
        <taxon>Neoptera</taxon>
        <taxon>Endopterygota</taxon>
        <taxon>Lepidoptera</taxon>
        <taxon>Glossata</taxon>
        <taxon>Ditrysia</taxon>
        <taxon>Yponomeutoidea</taxon>
        <taxon>Plutellidae</taxon>
        <taxon>Plutella</taxon>
    </lineage>
</organism>
<feature type="compositionally biased region" description="Low complexity" evidence="1">
    <location>
        <begin position="1175"/>
        <end position="1189"/>
    </location>
</feature>
<feature type="compositionally biased region" description="Basic and acidic residues" evidence="1">
    <location>
        <begin position="1401"/>
        <end position="1411"/>
    </location>
</feature>
<accession>A0A8S4FEH0</accession>
<dbReference type="Proteomes" id="UP000653454">
    <property type="component" value="Unassembled WGS sequence"/>
</dbReference>
<comment type="caution">
    <text evidence="3">The sequence shown here is derived from an EMBL/GenBank/DDBJ whole genome shotgun (WGS) entry which is preliminary data.</text>
</comment>
<evidence type="ECO:0000313" key="3">
    <source>
        <dbReference type="EMBL" id="CAG9126889.1"/>
    </source>
</evidence>
<proteinExistence type="predicted"/>
<feature type="region of interest" description="Disordered" evidence="1">
    <location>
        <begin position="1398"/>
        <end position="1420"/>
    </location>
</feature>
<feature type="compositionally biased region" description="Basic residues" evidence="1">
    <location>
        <begin position="1590"/>
        <end position="1603"/>
    </location>
</feature>
<feature type="signal peptide" evidence="2">
    <location>
        <begin position="1"/>
        <end position="21"/>
    </location>
</feature>
<dbReference type="EMBL" id="CAJHNJ030000033">
    <property type="protein sequence ID" value="CAG9126889.1"/>
    <property type="molecule type" value="Genomic_DNA"/>
</dbReference>
<protein>
    <submittedName>
        <fullName evidence="3">(diamondback moth) hypothetical protein</fullName>
    </submittedName>
</protein>
<feature type="compositionally biased region" description="Basic and acidic residues" evidence="1">
    <location>
        <begin position="1320"/>
        <end position="1348"/>
    </location>
</feature>
<evidence type="ECO:0000256" key="2">
    <source>
        <dbReference type="SAM" id="SignalP"/>
    </source>
</evidence>
<feature type="region of interest" description="Disordered" evidence="1">
    <location>
        <begin position="462"/>
        <end position="522"/>
    </location>
</feature>
<feature type="region of interest" description="Disordered" evidence="1">
    <location>
        <begin position="1004"/>
        <end position="1216"/>
    </location>
</feature>
<feature type="compositionally biased region" description="Basic and acidic residues" evidence="1">
    <location>
        <begin position="1195"/>
        <end position="1206"/>
    </location>
</feature>